<reference evidence="2 3" key="1">
    <citation type="submission" date="2017-08" db="EMBL/GenBank/DDBJ databases">
        <authorList>
            <person name="de Groot N.N."/>
        </authorList>
    </citation>
    <scope>NUCLEOTIDE SEQUENCE [LARGE SCALE GENOMIC DNA]</scope>
    <source>
        <strain evidence="2 3">HM2</strain>
    </source>
</reference>
<evidence type="ECO:0000313" key="2">
    <source>
        <dbReference type="EMBL" id="SUQ19820.1"/>
    </source>
</evidence>
<dbReference type="AlphaFoldDB" id="A0A380RW89"/>
<protein>
    <recommendedName>
        <fullName evidence="4">Lipoprotein</fullName>
    </recommendedName>
</protein>
<proteinExistence type="predicted"/>
<feature type="signal peptide" evidence="1">
    <location>
        <begin position="1"/>
        <end position="21"/>
    </location>
</feature>
<gene>
    <name evidence="2" type="ORF">SAMN05661053_1064</name>
</gene>
<organism evidence="2 3">
    <name type="scientific">Fibrobacter succinogenes</name>
    <name type="common">Bacteroides succinogenes</name>
    <dbReference type="NCBI Taxonomy" id="833"/>
    <lineage>
        <taxon>Bacteria</taxon>
        <taxon>Pseudomonadati</taxon>
        <taxon>Fibrobacterota</taxon>
        <taxon>Fibrobacteria</taxon>
        <taxon>Fibrobacterales</taxon>
        <taxon>Fibrobacteraceae</taxon>
        <taxon>Fibrobacter</taxon>
    </lineage>
</organism>
<evidence type="ECO:0008006" key="4">
    <source>
        <dbReference type="Google" id="ProtNLM"/>
    </source>
</evidence>
<dbReference type="EMBL" id="UHJL01000001">
    <property type="protein sequence ID" value="SUQ19820.1"/>
    <property type="molecule type" value="Genomic_DNA"/>
</dbReference>
<dbReference type="Proteomes" id="UP000255423">
    <property type="component" value="Unassembled WGS sequence"/>
</dbReference>
<sequence>MNYFMKFAFAFTVTCTTSAFVACTSDNSTSIPESQSCSSTENVPLSSSSELSSASAPSSSSEIVADTVWHQANLTWYTSWPEPDSEECIEYNGCTWAGYFAGVEGQMTEEWVSQHNIIAVHEKDWKQYKLKTFRLRMNGSTIDAVVYDMCSDSDCDGCCTENAGEIGFLIDIEKYTRERFDGNGDGVVEWTCLDCE</sequence>
<accession>A0A380RW89</accession>
<feature type="chain" id="PRO_5016699048" description="Lipoprotein" evidence="1">
    <location>
        <begin position="22"/>
        <end position="196"/>
    </location>
</feature>
<evidence type="ECO:0000313" key="3">
    <source>
        <dbReference type="Proteomes" id="UP000255423"/>
    </source>
</evidence>
<dbReference type="RefSeq" id="WP_109572345.1">
    <property type="nucleotide sequence ID" value="NZ_UHJL01000001.1"/>
</dbReference>
<name>A0A380RW89_FIBSU</name>
<keyword evidence="1" id="KW-0732">Signal</keyword>
<dbReference type="PROSITE" id="PS51257">
    <property type="entry name" value="PROKAR_LIPOPROTEIN"/>
    <property type="match status" value="1"/>
</dbReference>
<evidence type="ECO:0000256" key="1">
    <source>
        <dbReference type="SAM" id="SignalP"/>
    </source>
</evidence>